<reference evidence="4 5" key="1">
    <citation type="submission" date="2017-09" db="EMBL/GenBank/DDBJ databases">
        <title>Depth-based differentiation of microbial function through sediment-hosted aquifers and enrichment of novel symbionts in the deep terrestrial subsurface.</title>
        <authorList>
            <person name="Probst A.J."/>
            <person name="Ladd B."/>
            <person name="Jarett J.K."/>
            <person name="Geller-Mcgrath D.E."/>
            <person name="Sieber C.M."/>
            <person name="Emerson J.B."/>
            <person name="Anantharaman K."/>
            <person name="Thomas B.C."/>
            <person name="Malmstrom R."/>
            <person name="Stieglmeier M."/>
            <person name="Klingl A."/>
            <person name="Woyke T."/>
            <person name="Ryan C.M."/>
            <person name="Banfield J.F."/>
        </authorList>
    </citation>
    <scope>NUCLEOTIDE SEQUENCE [LARGE SCALE GENOMIC DNA]</scope>
    <source>
        <strain evidence="4">CG11_big_fil_rev_8_21_14_0_20_36_8</strain>
    </source>
</reference>
<dbReference type="CDD" id="cd00473">
    <property type="entry name" value="bS6"/>
    <property type="match status" value="1"/>
</dbReference>
<keyword evidence="4" id="KW-0687">Ribonucleoprotein</keyword>
<gene>
    <name evidence="4" type="primary">rpsF</name>
    <name evidence="4" type="ORF">COV58_01025</name>
</gene>
<proteinExistence type="inferred from homology"/>
<dbReference type="InterPro" id="IPR014717">
    <property type="entry name" value="Transl_elong_EF1B/ribsomal_bS6"/>
</dbReference>
<evidence type="ECO:0000256" key="3">
    <source>
        <dbReference type="ARBA" id="ARBA00035520"/>
    </source>
</evidence>
<dbReference type="GO" id="GO:0006412">
    <property type="term" value="P:translation"/>
    <property type="evidence" value="ECO:0007669"/>
    <property type="project" value="InterPro"/>
</dbReference>
<comment type="caution">
    <text evidence="4">The sequence shown here is derived from an EMBL/GenBank/DDBJ whole genome shotgun (WGS) entry which is preliminary data.</text>
</comment>
<dbReference type="GO" id="GO:0003735">
    <property type="term" value="F:structural constituent of ribosome"/>
    <property type="evidence" value="ECO:0007669"/>
    <property type="project" value="InterPro"/>
</dbReference>
<name>A0A2M6IUW5_9BACT</name>
<dbReference type="EMBL" id="PCVM01000021">
    <property type="protein sequence ID" value="PIQ73716.1"/>
    <property type="molecule type" value="Genomic_DNA"/>
</dbReference>
<accession>A0A2M6IUW5</accession>
<comment type="similarity">
    <text evidence="1">Belongs to the bacterial ribosomal protein bS6 family.</text>
</comment>
<dbReference type="SUPFAM" id="SSF54995">
    <property type="entry name" value="Ribosomal protein S6"/>
    <property type="match status" value="1"/>
</dbReference>
<dbReference type="InterPro" id="IPR000529">
    <property type="entry name" value="Ribosomal_bS6"/>
</dbReference>
<evidence type="ECO:0000256" key="2">
    <source>
        <dbReference type="ARBA" id="ARBA00035294"/>
    </source>
</evidence>
<dbReference type="AlphaFoldDB" id="A0A2M6IUW5"/>
<evidence type="ECO:0000256" key="1">
    <source>
        <dbReference type="ARBA" id="ARBA00009512"/>
    </source>
</evidence>
<protein>
    <recommendedName>
        <fullName evidence="2">Small ribosomal subunit protein bS6</fullName>
    </recommendedName>
    <alternativeName>
        <fullName evidence="3">30S ribosomal protein S6</fullName>
    </alternativeName>
</protein>
<dbReference type="GO" id="GO:0019843">
    <property type="term" value="F:rRNA binding"/>
    <property type="evidence" value="ECO:0007669"/>
    <property type="project" value="InterPro"/>
</dbReference>
<evidence type="ECO:0000313" key="4">
    <source>
        <dbReference type="EMBL" id="PIQ73716.1"/>
    </source>
</evidence>
<dbReference type="GO" id="GO:0005840">
    <property type="term" value="C:ribosome"/>
    <property type="evidence" value="ECO:0007669"/>
    <property type="project" value="UniProtKB-KW"/>
</dbReference>
<dbReference type="Pfam" id="PF01250">
    <property type="entry name" value="Ribosomal_S6"/>
    <property type="match status" value="1"/>
</dbReference>
<dbReference type="Gene3D" id="3.30.70.60">
    <property type="match status" value="1"/>
</dbReference>
<dbReference type="Proteomes" id="UP000231056">
    <property type="component" value="Unassembled WGS sequence"/>
</dbReference>
<organism evidence="4 5">
    <name type="scientific">Candidatus Roizmanbacteria bacterium CG11_big_fil_rev_8_21_14_0_20_36_8</name>
    <dbReference type="NCBI Taxonomy" id="1974856"/>
    <lineage>
        <taxon>Bacteria</taxon>
        <taxon>Candidatus Roizmaniibacteriota</taxon>
    </lineage>
</organism>
<dbReference type="InterPro" id="IPR020814">
    <property type="entry name" value="Ribosomal_S6_plastid/chlpt"/>
</dbReference>
<evidence type="ECO:0000313" key="5">
    <source>
        <dbReference type="Proteomes" id="UP000231056"/>
    </source>
</evidence>
<dbReference type="NCBIfam" id="TIGR00166">
    <property type="entry name" value="S6"/>
    <property type="match status" value="1"/>
</dbReference>
<sequence length="124" mass="14508">MVYDIVFSFDNGIIVLARKYKILLQTDKVLFILYHIMTNAYEFTIIVRNAAALVIAQKLLESFGGKKIDEKAWGKRILTYPIKKETSAEYYTWNIQLDKAKLAMFNTKLNYEDAILRHLILLKE</sequence>
<keyword evidence="4" id="KW-0689">Ribosomal protein</keyword>
<dbReference type="InterPro" id="IPR035980">
    <property type="entry name" value="Ribosomal_bS6_sf"/>
</dbReference>